<accession>A0A2Z6QRP7</accession>
<organism evidence="1 2">
    <name type="scientific">Rhizophagus clarus</name>
    <dbReference type="NCBI Taxonomy" id="94130"/>
    <lineage>
        <taxon>Eukaryota</taxon>
        <taxon>Fungi</taxon>
        <taxon>Fungi incertae sedis</taxon>
        <taxon>Mucoromycota</taxon>
        <taxon>Glomeromycotina</taxon>
        <taxon>Glomeromycetes</taxon>
        <taxon>Glomerales</taxon>
        <taxon>Glomeraceae</taxon>
        <taxon>Rhizophagus</taxon>
    </lineage>
</organism>
<dbReference type="EMBL" id="BEXD01000943">
    <property type="protein sequence ID" value="GBB91282.1"/>
    <property type="molecule type" value="Genomic_DNA"/>
</dbReference>
<dbReference type="AlphaFoldDB" id="A0A2Z6QRP7"/>
<proteinExistence type="predicted"/>
<name>A0A2Z6QRP7_9GLOM</name>
<gene>
    <name evidence="1" type="ORF">RclHR1_18470005</name>
</gene>
<reference evidence="1 2" key="1">
    <citation type="submission" date="2017-11" db="EMBL/GenBank/DDBJ databases">
        <title>The genome of Rhizophagus clarus HR1 reveals common genetic basis of auxotrophy among arbuscular mycorrhizal fungi.</title>
        <authorList>
            <person name="Kobayashi Y."/>
        </authorList>
    </citation>
    <scope>NUCLEOTIDE SEQUENCE [LARGE SCALE GENOMIC DNA]</scope>
    <source>
        <strain evidence="1 2">HR1</strain>
    </source>
</reference>
<dbReference type="Proteomes" id="UP000247702">
    <property type="component" value="Unassembled WGS sequence"/>
</dbReference>
<protein>
    <submittedName>
        <fullName evidence="1">Uncharacterized protein</fullName>
    </submittedName>
</protein>
<sequence length="649" mass="75875">MSQAYVILVETGSLVENLHYGPYSRYCSNQMLPEYYCQSGEFWVIETSATKAVGEYEIFIYGLGSSTHSDWNKADNGYKSSIIHTYKKRAAIFVSEIDDDKCYVYIYQDFKIQKTFVGTTPDDVWKNSGFIQKFSGKELFGLEDQVTLQKLNNLRVPQCVSREWSNFKLMNKLYKYHLQHRTFANIEWYKLFIRWNQNECNVIELNSELKLLYPPEHQFSDRELSAWLSLLRAARCSDITLWSYGKSKALWEKFSEEYPNGMRRTAFITRLQGSRFVYQDNLGDEFLKEELIKKLNILRRYMRREYIKDLKITSSGTPVHKSCICHCLRHSFGICNLQHPEICNSCEELFYFFDLIKTYVVDEELHELLDDYLKKLISWLGHHARKFYLNTHVQVNLDELDEDGAVIIVDYKMRILPQNARKIKSQFFGKRGWTLHSSLVYTKDITNNELDIQVYDHWSDDTGQDAWFTASSLHTVFENLDSKPKWITISQAIKRYVKLGGTIESGDDIEIAIHDIAGTKIANLLPNRNQGKEKVGTIAGIKSLHEWTWLVQGENTNDSDTNYESVELDLTLLNSSMNNMDITNVGNSRKPRHDVFVSGWALKPNKNYKREPWRRISKSVKHLLENMFHTGTANPNNKFTAQQMYEELM</sequence>
<evidence type="ECO:0000313" key="2">
    <source>
        <dbReference type="Proteomes" id="UP000247702"/>
    </source>
</evidence>
<comment type="caution">
    <text evidence="1">The sequence shown here is derived from an EMBL/GenBank/DDBJ whole genome shotgun (WGS) entry which is preliminary data.</text>
</comment>
<keyword evidence="2" id="KW-1185">Reference proteome</keyword>
<evidence type="ECO:0000313" key="1">
    <source>
        <dbReference type="EMBL" id="GBB91282.1"/>
    </source>
</evidence>